<dbReference type="Proteomes" id="UP000886520">
    <property type="component" value="Chromosome 5"/>
</dbReference>
<dbReference type="PANTHER" id="PTHR47721">
    <property type="entry name" value="OS01G0235100 PROTEIN"/>
    <property type="match status" value="1"/>
</dbReference>
<comment type="caution">
    <text evidence="2">The sequence shown here is derived from an EMBL/GenBank/DDBJ whole genome shotgun (WGS) entry which is preliminary data.</text>
</comment>
<feature type="region of interest" description="Disordered" evidence="1">
    <location>
        <begin position="48"/>
        <end position="80"/>
    </location>
</feature>
<dbReference type="OrthoDB" id="421474at2759"/>
<dbReference type="PANTHER" id="PTHR47721:SF2">
    <property type="entry name" value="OS01G0235100 PROTEIN"/>
    <property type="match status" value="1"/>
</dbReference>
<reference evidence="2 3" key="1">
    <citation type="submission" date="2021-01" db="EMBL/GenBank/DDBJ databases">
        <title>Adiantum capillus-veneris genome.</title>
        <authorList>
            <person name="Fang Y."/>
            <person name="Liao Q."/>
        </authorList>
    </citation>
    <scope>NUCLEOTIDE SEQUENCE [LARGE SCALE GENOMIC DNA]</scope>
    <source>
        <strain evidence="2">H3</strain>
        <tissue evidence="2">Leaf</tissue>
    </source>
</reference>
<accession>A0A9D4V5J7</accession>
<protein>
    <submittedName>
        <fullName evidence="2">Uncharacterized protein</fullName>
    </submittedName>
</protein>
<organism evidence="2 3">
    <name type="scientific">Adiantum capillus-veneris</name>
    <name type="common">Maidenhair fern</name>
    <dbReference type="NCBI Taxonomy" id="13818"/>
    <lineage>
        <taxon>Eukaryota</taxon>
        <taxon>Viridiplantae</taxon>
        <taxon>Streptophyta</taxon>
        <taxon>Embryophyta</taxon>
        <taxon>Tracheophyta</taxon>
        <taxon>Polypodiopsida</taxon>
        <taxon>Polypodiidae</taxon>
        <taxon>Polypodiales</taxon>
        <taxon>Pteridineae</taxon>
        <taxon>Pteridaceae</taxon>
        <taxon>Vittarioideae</taxon>
        <taxon>Adiantum</taxon>
    </lineage>
</organism>
<evidence type="ECO:0000256" key="1">
    <source>
        <dbReference type="SAM" id="MobiDB-lite"/>
    </source>
</evidence>
<dbReference type="EMBL" id="JABFUD020000005">
    <property type="protein sequence ID" value="KAI5080221.1"/>
    <property type="molecule type" value="Genomic_DNA"/>
</dbReference>
<gene>
    <name evidence="2" type="ORF">GOP47_0005700</name>
</gene>
<evidence type="ECO:0000313" key="2">
    <source>
        <dbReference type="EMBL" id="KAI5080221.1"/>
    </source>
</evidence>
<evidence type="ECO:0000313" key="3">
    <source>
        <dbReference type="Proteomes" id="UP000886520"/>
    </source>
</evidence>
<name>A0A9D4V5J7_ADICA</name>
<sequence length="159" mass="16757">MGDTSVLLIGSRTSCAGHTSRKWIGPHWQGSTSSFTASSRGLLVVRARTTEGSSSSSGSSSSVASEKEARVATQSSPPVGCKACGRTDLENGCNGEGRIQGGIGALPGFDWWPIKAYRPCPAFLQSGGRYRRSGQSLNELAFGQKTSGDDLDVSERLKR</sequence>
<feature type="compositionally biased region" description="Low complexity" evidence="1">
    <location>
        <begin position="52"/>
        <end position="62"/>
    </location>
</feature>
<proteinExistence type="predicted"/>
<keyword evidence="3" id="KW-1185">Reference proteome</keyword>
<dbReference type="AlphaFoldDB" id="A0A9D4V5J7"/>